<gene>
    <name evidence="2" type="ORF">DFP89_12347</name>
</gene>
<dbReference type="Proteomes" id="UP000253345">
    <property type="component" value="Unassembled WGS sequence"/>
</dbReference>
<comment type="caution">
    <text evidence="2">The sequence shown here is derived from an EMBL/GenBank/DDBJ whole genome shotgun (WGS) entry which is preliminary data.</text>
</comment>
<dbReference type="AlphaFoldDB" id="A0A368YK71"/>
<keyword evidence="3" id="KW-1185">Reference proteome</keyword>
<keyword evidence="1" id="KW-1133">Transmembrane helix</keyword>
<protein>
    <submittedName>
        <fullName evidence="2">Uncharacterized protein</fullName>
    </submittedName>
</protein>
<dbReference type="OrthoDB" id="7779142at2"/>
<dbReference type="EMBL" id="QPJL01000023">
    <property type="protein sequence ID" value="RCW79716.1"/>
    <property type="molecule type" value="Genomic_DNA"/>
</dbReference>
<reference evidence="2 3" key="1">
    <citation type="submission" date="2018-07" db="EMBL/GenBank/DDBJ databases">
        <title>Genomic Encyclopedia of Type Strains, Phase III (KMG-III): the genomes of soil and plant-associated and newly described type strains.</title>
        <authorList>
            <person name="Whitman W."/>
        </authorList>
    </citation>
    <scope>NUCLEOTIDE SEQUENCE [LARGE SCALE GENOMIC DNA]</scope>
    <source>
        <strain evidence="2 3">CECT 8525</strain>
    </source>
</reference>
<evidence type="ECO:0000313" key="2">
    <source>
        <dbReference type="EMBL" id="RCW79716.1"/>
    </source>
</evidence>
<sequence>MQDLILPTLAAFTLPGIAAWYLGRRYGLGVFWASLIVGAIVMIYGWITARPDIAPELAGQHTLTIYFVLLPAFMSLVLGAILGAWQHRMRIVA</sequence>
<organism evidence="2 3">
    <name type="scientific">Paracoccus lutimaris</name>
    <dbReference type="NCBI Taxonomy" id="1490030"/>
    <lineage>
        <taxon>Bacteria</taxon>
        <taxon>Pseudomonadati</taxon>
        <taxon>Pseudomonadota</taxon>
        <taxon>Alphaproteobacteria</taxon>
        <taxon>Rhodobacterales</taxon>
        <taxon>Paracoccaceae</taxon>
        <taxon>Paracoccus</taxon>
    </lineage>
</organism>
<name>A0A368YK71_9RHOB</name>
<feature type="transmembrane region" description="Helical" evidence="1">
    <location>
        <begin position="63"/>
        <end position="85"/>
    </location>
</feature>
<evidence type="ECO:0000256" key="1">
    <source>
        <dbReference type="SAM" id="Phobius"/>
    </source>
</evidence>
<keyword evidence="1" id="KW-0472">Membrane</keyword>
<dbReference type="RefSeq" id="WP_114350444.1">
    <property type="nucleotide sequence ID" value="NZ_QPJL01000023.1"/>
</dbReference>
<proteinExistence type="predicted"/>
<keyword evidence="1" id="KW-0812">Transmembrane</keyword>
<accession>A0A368YK71</accession>
<feature type="transmembrane region" description="Helical" evidence="1">
    <location>
        <begin position="6"/>
        <end position="23"/>
    </location>
</feature>
<feature type="transmembrane region" description="Helical" evidence="1">
    <location>
        <begin position="30"/>
        <end position="47"/>
    </location>
</feature>
<evidence type="ECO:0000313" key="3">
    <source>
        <dbReference type="Proteomes" id="UP000253345"/>
    </source>
</evidence>